<sequence length="230" mass="24392">MRNAPDALMLFAAGFGTRMGALTADRPKPMIPVAGKPLIDHALEQINGFSISTIVANLHYKPEHIASHLAGSGIQFSDESDEILETGGGLRAALPKLGDGPVFTMNTDAVWQGPNPLAMLAQNWDPKKMDALLLCVPLEHAVNHAGSGDFLIDTVGCARRGPGLVYSGLQIIKTEGLNAIPDRAFSLNVLWNQMLDKGRLHAIAYPGQWVDVGSPEGILAAEAVLGEGNV</sequence>
<evidence type="ECO:0000313" key="5">
    <source>
        <dbReference type="EMBL" id="SLN40417.1"/>
    </source>
</evidence>
<dbReference type="InterPro" id="IPR025877">
    <property type="entry name" value="MobA-like_NTP_Trfase"/>
</dbReference>
<dbReference type="Gene3D" id="3.90.550.10">
    <property type="entry name" value="Spore Coat Polysaccharide Biosynthesis Protein SpsA, Chain A"/>
    <property type="match status" value="1"/>
</dbReference>
<gene>
    <name evidence="5" type="primary">hddC</name>
    <name evidence="5" type="ORF">ROA7450_01936</name>
</gene>
<evidence type="ECO:0000259" key="4">
    <source>
        <dbReference type="Pfam" id="PF12804"/>
    </source>
</evidence>
<evidence type="ECO:0000256" key="1">
    <source>
        <dbReference type="ARBA" id="ARBA00022679"/>
    </source>
</evidence>
<dbReference type="Pfam" id="PF12804">
    <property type="entry name" value="NTP_transf_3"/>
    <property type="match status" value="1"/>
</dbReference>
<feature type="domain" description="MobA-like NTP transferase" evidence="4">
    <location>
        <begin position="10"/>
        <end position="133"/>
    </location>
</feature>
<dbReference type="PANTHER" id="PTHR43584">
    <property type="entry name" value="NUCLEOTIDYL TRANSFERASE"/>
    <property type="match status" value="1"/>
</dbReference>
<keyword evidence="2 5" id="KW-0548">Nucleotidyltransferase</keyword>
<dbReference type="EMBL" id="FWFX01000005">
    <property type="protein sequence ID" value="SLN40417.1"/>
    <property type="molecule type" value="Genomic_DNA"/>
</dbReference>
<name>A0A1X6Z4F4_9RHOB</name>
<keyword evidence="1 5" id="KW-0808">Transferase</keyword>
<dbReference type="SUPFAM" id="SSF53448">
    <property type="entry name" value="Nucleotide-diphospho-sugar transferases"/>
    <property type="match status" value="1"/>
</dbReference>
<keyword evidence="6" id="KW-1185">Reference proteome</keyword>
<dbReference type="CDD" id="cd06422">
    <property type="entry name" value="NTP_transferase_like_1"/>
    <property type="match status" value="1"/>
</dbReference>
<evidence type="ECO:0000256" key="2">
    <source>
        <dbReference type="ARBA" id="ARBA00022695"/>
    </source>
</evidence>
<evidence type="ECO:0000256" key="3">
    <source>
        <dbReference type="ARBA" id="ARBA00022842"/>
    </source>
</evidence>
<keyword evidence="3" id="KW-0460">Magnesium</keyword>
<protein>
    <submittedName>
        <fullName evidence="5">D-glycero-alpha-D-manno-heptose 1-phosphate guanylyltransferase</fullName>
        <ecNumber evidence="5">2.7.7.71</ecNumber>
    </submittedName>
</protein>
<evidence type="ECO:0000313" key="6">
    <source>
        <dbReference type="Proteomes" id="UP000193061"/>
    </source>
</evidence>
<dbReference type="AlphaFoldDB" id="A0A1X6Z4F4"/>
<dbReference type="EC" id="2.7.7.71" evidence="5"/>
<dbReference type="Proteomes" id="UP000193061">
    <property type="component" value="Unassembled WGS sequence"/>
</dbReference>
<dbReference type="InterPro" id="IPR050065">
    <property type="entry name" value="GlmU-like"/>
</dbReference>
<dbReference type="PANTHER" id="PTHR43584:SF8">
    <property type="entry name" value="N-ACETYLMURAMATE ALPHA-1-PHOSPHATE URIDYLYLTRANSFERASE"/>
    <property type="match status" value="1"/>
</dbReference>
<accession>A0A1X6Z4F4</accession>
<dbReference type="OrthoDB" id="9788272at2"/>
<dbReference type="RefSeq" id="WP_085805462.1">
    <property type="nucleotide sequence ID" value="NZ_FWFX01000005.1"/>
</dbReference>
<dbReference type="InterPro" id="IPR029044">
    <property type="entry name" value="Nucleotide-diphossugar_trans"/>
</dbReference>
<dbReference type="GO" id="GO:0016779">
    <property type="term" value="F:nucleotidyltransferase activity"/>
    <property type="evidence" value="ECO:0007669"/>
    <property type="project" value="UniProtKB-KW"/>
</dbReference>
<proteinExistence type="predicted"/>
<organism evidence="5 6">
    <name type="scientific">Roseovarius albus</name>
    <dbReference type="NCBI Taxonomy" id="1247867"/>
    <lineage>
        <taxon>Bacteria</taxon>
        <taxon>Pseudomonadati</taxon>
        <taxon>Pseudomonadota</taxon>
        <taxon>Alphaproteobacteria</taxon>
        <taxon>Rhodobacterales</taxon>
        <taxon>Roseobacteraceae</taxon>
        <taxon>Roseovarius</taxon>
    </lineage>
</organism>
<reference evidence="5 6" key="1">
    <citation type="submission" date="2017-03" db="EMBL/GenBank/DDBJ databases">
        <authorList>
            <person name="Afonso C.L."/>
            <person name="Miller P.J."/>
            <person name="Scott M.A."/>
            <person name="Spackman E."/>
            <person name="Goraichik I."/>
            <person name="Dimitrov K.M."/>
            <person name="Suarez D.L."/>
            <person name="Swayne D.E."/>
        </authorList>
    </citation>
    <scope>NUCLEOTIDE SEQUENCE [LARGE SCALE GENOMIC DNA]</scope>
    <source>
        <strain evidence="5 6">CECT 7450</strain>
    </source>
</reference>